<dbReference type="GO" id="GO:0005737">
    <property type="term" value="C:cytoplasm"/>
    <property type="evidence" value="ECO:0007669"/>
    <property type="project" value="TreeGrafter"/>
</dbReference>
<sequence length="1665" mass="195766">MSNEYEFKFLIIENSAALYGIDEIKKLLLEKKFNLLFAIEFEDLTKSLIDSNSDLMIEFNIPMTDLQKSKIYYLNKKLSDQSLESNFKRIIKKLVFHNLLIVNIIASNVNIFKSINEDLSIRLEENGSMTIINFSTQQLETEVFSSGSLEENQKLEILYSNFAILNRFFNNHENIGPKPTFNFKIDVFKTNALKLIAYIIEVVGYAVRLKLDLYIKEKFKKNIYDYFKQEDVKEKLEKLNENSDFVFKYSILKDLKDISSLDISLSIFVFSYFIEIEKTEKKLWNVLKKLRNIRNLNIGHISHLGCTDMEKNNIIKDIGDHIKEMFSTDKSSYQKLTDLSNLWLQKLIVLSENELANYEEKFKYEFENDLAEIKSIMLEVKSYLESNVKYDDELFNLIKQNTFDIKTLVAILGKLGAEDWKEILEKRLTDLKFSIDEDMGNIVRAQRQGTEKILDKLEQMNLNKIDLKSEYQNHFLNMKDLNNKFLNEKNNKVYIKTLVLSKGKSPGENTIYKNSELAKAIASIHWNIIIDLNTDCEEIDGMANYIIEIYQNKRISIEIKVPDFNEGETLEKILSKITDDDINSNQEVCSIFYIMPFGSKKRGSCLDNNDKSELIYELYRTMTDFFSKFYKNADKFKKLMTNFFIDDLDQIQKKIIEIIFKSNLQALKIVNSKSENSALFIVINEIKSSEFMLSILEELFRKETENYYIASNSIDQIILYFASFERNRQVTIKNHKEIPKEGGPDRYLIIDNQIFSTYEDVFYIYDRHEGHMDSFDDEKINNYTLKFLKGEKIDPETIWIDERGHKTFANRDIYQYFEEQIEERISHPFKDDYIRIYHEACSGGSTIGRILLYKFRKQIPCVLLKILNLNIIKKIINGITQISLASNLPTLILIDQPNKNLTNLIEELFLGLRKAKSIILSVERISTQQIKSVSNYKIIKCKVSDNEKKQFRELQNRYGDKNTETEVLRQKHQDYVHLFGLLGFNEETQLIQDLVDNHLENCTDGLKKILLLTSIFYFYGNTGFPITICSILLKTSLDNLYSFMLKKDDKNANFQLLSYFLYMENDVVIPYHKKLAEILISHITESKIKKEQFKKAYEIFLNLDLFENYISNETKNQLCELGQKLFVYKISTGISEDMHFSVFLSETGEALGKEDTSNIIKKVFDKFSNLGEDPISLGIGTVYAKYVFFQLGDRNNGLKFMKSEVLKFRNTIQEVKNLDDSYYDVVSTYGNLVGHNLSNNIQNNSDIQLDDVIKQVKEALFAFEKSNLMNRSNPIPFFGEIQVRYKLLFYFFHNVCRPKNCINDDKMKIKEQYTKLINDPGTDPLIKESEEKINEKFALIQNLTKSNNNHIKDIFWVLPKILRFRLGPSQKKIDDQSDIQSIKNNIYNKIPYLVHVKDSIIAIYLNDSEKTNWEDLDDKIIKLIIELTEEIISKPKDFKILFPSNYLDFTLGMIYAQKYENLSREYYFDRVFNIYSNQIFPKDFDAKLSISFKELPDAYFFYGVFLIVKALGMEDQEKKNDLLLLADEYLGKGREMSESNFKVNSKINYRRNYRFLITNEIGLKMIKPINENESIKEHLNLKTFNGYIKKKPTNYNEIFYANIDQLKFTRQKFENTNDPNKYEFLRAYYLKEANRNFSNEDYVKNNNRKFGILLRPDNIYMVNLE</sequence>
<reference evidence="1" key="1">
    <citation type="submission" date="2021-02" db="EMBL/GenBank/DDBJ databases">
        <authorList>
            <person name="Nowell W R."/>
        </authorList>
    </citation>
    <scope>NUCLEOTIDE SEQUENCE</scope>
    <source>
        <strain evidence="1">Ploen Becks lab</strain>
    </source>
</reference>
<dbReference type="EMBL" id="CAJNOC010001348">
    <property type="protein sequence ID" value="CAF0856975.1"/>
    <property type="molecule type" value="Genomic_DNA"/>
</dbReference>
<accession>A0A813WJX4</accession>
<gene>
    <name evidence="1" type="ORF">OXX778_LOCUS9244</name>
</gene>
<organism evidence="1 2">
    <name type="scientific">Brachionus calyciflorus</name>
    <dbReference type="NCBI Taxonomy" id="104777"/>
    <lineage>
        <taxon>Eukaryota</taxon>
        <taxon>Metazoa</taxon>
        <taxon>Spiralia</taxon>
        <taxon>Gnathifera</taxon>
        <taxon>Rotifera</taxon>
        <taxon>Eurotatoria</taxon>
        <taxon>Monogononta</taxon>
        <taxon>Pseudotrocha</taxon>
        <taxon>Ploima</taxon>
        <taxon>Brachionidae</taxon>
        <taxon>Brachionus</taxon>
    </lineage>
</organism>
<evidence type="ECO:0000313" key="1">
    <source>
        <dbReference type="EMBL" id="CAF0856975.1"/>
    </source>
</evidence>
<comment type="caution">
    <text evidence="1">The sequence shown here is derived from an EMBL/GenBank/DDBJ whole genome shotgun (WGS) entry which is preliminary data.</text>
</comment>
<name>A0A813WJX4_9BILA</name>
<dbReference type="Proteomes" id="UP000663879">
    <property type="component" value="Unassembled WGS sequence"/>
</dbReference>
<dbReference type="PANTHER" id="PTHR16155:SF19">
    <property type="entry name" value="DED DOMAIN-CONTAINING PROTEIN"/>
    <property type="match status" value="1"/>
</dbReference>
<keyword evidence="2" id="KW-1185">Reference proteome</keyword>
<proteinExistence type="predicted"/>
<protein>
    <submittedName>
        <fullName evidence="1">Uncharacterized protein</fullName>
    </submittedName>
</protein>
<evidence type="ECO:0000313" key="2">
    <source>
        <dbReference type="Proteomes" id="UP000663879"/>
    </source>
</evidence>
<dbReference type="PANTHER" id="PTHR16155">
    <property type="entry name" value="DED DOMAIN-CONTAINING PROTEIN"/>
    <property type="match status" value="1"/>
</dbReference>
<dbReference type="OrthoDB" id="2337140at2759"/>